<evidence type="ECO:0000256" key="4">
    <source>
        <dbReference type="ARBA" id="ARBA00022679"/>
    </source>
</evidence>
<dbReference type="RefSeq" id="WP_184476518.1">
    <property type="nucleotide sequence ID" value="NZ_JACHIV010000001.1"/>
</dbReference>
<evidence type="ECO:0000256" key="2">
    <source>
        <dbReference type="ARBA" id="ARBA00012438"/>
    </source>
</evidence>
<accession>A0A840N5A4</accession>
<keyword evidence="4" id="KW-0808">Transferase</keyword>
<sequence length="404" mass="41492">MMRRTLGPVLRSTYRRWAYLVFGGAMLVPPLVFAAVVVPAVVPIATGLGAAIVIGTVLTVVGAVGCSFVPAVRVLEAAAVRALLDDPAPDAEVDGPAVRGRASALFVAHALIGGVMSALSVVLPVLFVLSVPAPFTGLLGLGPGAEVAVPTGWAGAWVPAAALLGVVLLLGAIAGTGGLFRRAAAALLGVPAGQRIAQLEQRAEQHAERTRLARELHDSVGHALSVVSVQAGAARRVLARDREAAEAALLAIEESARAAQDDLDHVLGLLRDEAPREPVGLARLPALLAATEDAGLPVDAELRGDLLAVGPEVSGAAFRIVQESLTNVLRHAGKVPVELRVDVEGGQLAVVVRNPRGGARLRAAGGGRGLAGIAERVELLRGEFHAGPRGQDWEVAVRIPLGRS</sequence>
<dbReference type="InterPro" id="IPR011712">
    <property type="entry name" value="Sig_transdc_His_kin_sub3_dim/P"/>
</dbReference>
<keyword evidence="9" id="KW-1133">Transmembrane helix</keyword>
<dbReference type="Proteomes" id="UP000580474">
    <property type="component" value="Unassembled WGS sequence"/>
</dbReference>
<evidence type="ECO:0000256" key="3">
    <source>
        <dbReference type="ARBA" id="ARBA00022553"/>
    </source>
</evidence>
<dbReference type="EC" id="2.7.13.3" evidence="2"/>
<evidence type="ECO:0000256" key="5">
    <source>
        <dbReference type="ARBA" id="ARBA00022741"/>
    </source>
</evidence>
<dbReference type="AlphaFoldDB" id="A0A840N5A4"/>
<comment type="caution">
    <text evidence="11">The sequence shown here is derived from an EMBL/GenBank/DDBJ whole genome shotgun (WGS) entry which is preliminary data.</text>
</comment>
<dbReference type="PANTHER" id="PTHR24421">
    <property type="entry name" value="NITRATE/NITRITE SENSOR PROTEIN NARX-RELATED"/>
    <property type="match status" value="1"/>
</dbReference>
<dbReference type="GO" id="GO:0016020">
    <property type="term" value="C:membrane"/>
    <property type="evidence" value="ECO:0007669"/>
    <property type="project" value="InterPro"/>
</dbReference>
<feature type="transmembrane region" description="Helical" evidence="9">
    <location>
        <begin position="20"/>
        <end position="42"/>
    </location>
</feature>
<evidence type="ECO:0000256" key="8">
    <source>
        <dbReference type="ARBA" id="ARBA00023012"/>
    </source>
</evidence>
<dbReference type="PANTHER" id="PTHR24421:SF10">
    <property type="entry name" value="NITRATE_NITRITE SENSOR PROTEIN NARQ"/>
    <property type="match status" value="1"/>
</dbReference>
<evidence type="ECO:0000256" key="7">
    <source>
        <dbReference type="ARBA" id="ARBA00022840"/>
    </source>
</evidence>
<keyword evidence="6 11" id="KW-0418">Kinase</keyword>
<evidence type="ECO:0000313" key="12">
    <source>
        <dbReference type="Proteomes" id="UP000580474"/>
    </source>
</evidence>
<dbReference type="Gene3D" id="3.30.565.10">
    <property type="entry name" value="Histidine kinase-like ATPase, C-terminal domain"/>
    <property type="match status" value="1"/>
</dbReference>
<feature type="transmembrane region" description="Helical" evidence="9">
    <location>
        <begin position="48"/>
        <end position="72"/>
    </location>
</feature>
<evidence type="ECO:0000256" key="6">
    <source>
        <dbReference type="ARBA" id="ARBA00022777"/>
    </source>
</evidence>
<reference evidence="11 12" key="1">
    <citation type="submission" date="2020-08" db="EMBL/GenBank/DDBJ databases">
        <title>Sequencing the genomes of 1000 actinobacteria strains.</title>
        <authorList>
            <person name="Klenk H.-P."/>
        </authorList>
    </citation>
    <scope>NUCLEOTIDE SEQUENCE [LARGE SCALE GENOMIC DNA]</scope>
    <source>
        <strain evidence="11 12">DSM 45582</strain>
    </source>
</reference>
<keyword evidence="9" id="KW-0812">Transmembrane</keyword>
<protein>
    <recommendedName>
        <fullName evidence="2">histidine kinase</fullName>
        <ecNumber evidence="2">2.7.13.3</ecNumber>
    </recommendedName>
</protein>
<keyword evidence="9" id="KW-0472">Membrane</keyword>
<dbReference type="SUPFAM" id="SSF55874">
    <property type="entry name" value="ATPase domain of HSP90 chaperone/DNA topoisomerase II/histidine kinase"/>
    <property type="match status" value="1"/>
</dbReference>
<feature type="domain" description="Signal transduction histidine kinase subgroup 3 dimerisation and phosphoacceptor" evidence="10">
    <location>
        <begin position="208"/>
        <end position="273"/>
    </location>
</feature>
<dbReference type="GO" id="GO:0000155">
    <property type="term" value="F:phosphorelay sensor kinase activity"/>
    <property type="evidence" value="ECO:0007669"/>
    <property type="project" value="InterPro"/>
</dbReference>
<dbReference type="EMBL" id="JACHIV010000001">
    <property type="protein sequence ID" value="MBB5067170.1"/>
    <property type="molecule type" value="Genomic_DNA"/>
</dbReference>
<keyword evidence="5" id="KW-0547">Nucleotide-binding</keyword>
<gene>
    <name evidence="11" type="ORF">BJ969_000258</name>
</gene>
<evidence type="ECO:0000256" key="9">
    <source>
        <dbReference type="SAM" id="Phobius"/>
    </source>
</evidence>
<dbReference type="Pfam" id="PF07730">
    <property type="entry name" value="HisKA_3"/>
    <property type="match status" value="1"/>
</dbReference>
<dbReference type="InterPro" id="IPR050482">
    <property type="entry name" value="Sensor_HK_TwoCompSys"/>
</dbReference>
<keyword evidence="3" id="KW-0597">Phosphoprotein</keyword>
<name>A0A840N5A4_9PSEU</name>
<dbReference type="InterPro" id="IPR036890">
    <property type="entry name" value="HATPase_C_sf"/>
</dbReference>
<evidence type="ECO:0000256" key="1">
    <source>
        <dbReference type="ARBA" id="ARBA00000085"/>
    </source>
</evidence>
<organism evidence="11 12">
    <name type="scientific">Saccharopolyspora gloriosae</name>
    <dbReference type="NCBI Taxonomy" id="455344"/>
    <lineage>
        <taxon>Bacteria</taxon>
        <taxon>Bacillati</taxon>
        <taxon>Actinomycetota</taxon>
        <taxon>Actinomycetes</taxon>
        <taxon>Pseudonocardiales</taxon>
        <taxon>Pseudonocardiaceae</taxon>
        <taxon>Saccharopolyspora</taxon>
    </lineage>
</organism>
<dbReference type="GO" id="GO:0005524">
    <property type="term" value="F:ATP binding"/>
    <property type="evidence" value="ECO:0007669"/>
    <property type="project" value="UniProtKB-KW"/>
</dbReference>
<keyword evidence="8" id="KW-0902">Two-component regulatory system</keyword>
<proteinExistence type="predicted"/>
<dbReference type="Gene3D" id="1.20.5.1930">
    <property type="match status" value="1"/>
</dbReference>
<evidence type="ECO:0000313" key="11">
    <source>
        <dbReference type="EMBL" id="MBB5067170.1"/>
    </source>
</evidence>
<keyword evidence="7" id="KW-0067">ATP-binding</keyword>
<dbReference type="GO" id="GO:0046983">
    <property type="term" value="F:protein dimerization activity"/>
    <property type="evidence" value="ECO:0007669"/>
    <property type="project" value="InterPro"/>
</dbReference>
<evidence type="ECO:0000259" key="10">
    <source>
        <dbReference type="Pfam" id="PF07730"/>
    </source>
</evidence>
<keyword evidence="12" id="KW-1185">Reference proteome</keyword>
<feature type="transmembrane region" description="Helical" evidence="9">
    <location>
        <begin position="153"/>
        <end position="174"/>
    </location>
</feature>
<feature type="transmembrane region" description="Helical" evidence="9">
    <location>
        <begin position="106"/>
        <end position="133"/>
    </location>
</feature>
<comment type="catalytic activity">
    <reaction evidence="1">
        <text>ATP + protein L-histidine = ADP + protein N-phospho-L-histidine.</text>
        <dbReference type="EC" id="2.7.13.3"/>
    </reaction>
</comment>